<evidence type="ECO:0000313" key="7">
    <source>
        <dbReference type="EMBL" id="ARI78725.1"/>
    </source>
</evidence>
<dbReference type="GO" id="GO:0009228">
    <property type="term" value="P:thiamine biosynthetic process"/>
    <property type="evidence" value="ECO:0007669"/>
    <property type="project" value="UniProtKB-KW"/>
</dbReference>
<dbReference type="OrthoDB" id="9794226at2"/>
<dbReference type="EMBL" id="CP020772">
    <property type="protein sequence ID" value="ARI78725.1"/>
    <property type="molecule type" value="Genomic_DNA"/>
</dbReference>
<dbReference type="PANTHER" id="PTHR13847:SF289">
    <property type="entry name" value="GLYCINE OXIDASE"/>
    <property type="match status" value="1"/>
</dbReference>
<dbReference type="Gene3D" id="3.50.50.60">
    <property type="entry name" value="FAD/NAD(P)-binding domain"/>
    <property type="match status" value="1"/>
</dbReference>
<sequence length="373" mass="41197">MTDRVETLIIGGGIIGHSISYYLNKSGVSTVVVEKSSSGSKATRAAAGMLGVHTENKQASVFHKLCETSRNLYKELSKELRNLTSIDIGLSEYGMIEISVDSEHERELAAKKEEFPDLDWITAEEMNHRYPYIKKTGGALFMKEDGHVEPANTCEAFKRAALFYGGRLIENNTVLGIEKVNEGYQVQLETGTLIAETVVVSSGADSGRWFEATGLENPIVPTKGECFSLFPARQYFKETLFFRNFYLVPKLDGRYVIGATSIPRDRSTTTTGGGLARLMNDVFAVLPGLADEPFQACWSGIRPGSVDDLPIIGEHPNLSGLYFATGHYRNGILLAPVTGQMIRDFIVENEVPYPEKEMLSPGRLATHERRVTL</sequence>
<protein>
    <recommendedName>
        <fullName evidence="5">glycine oxidase</fullName>
        <ecNumber evidence="5">1.4.3.19</ecNumber>
    </recommendedName>
</protein>
<dbReference type="AlphaFoldDB" id="A0A1W5ZZD2"/>
<dbReference type="Pfam" id="PF01266">
    <property type="entry name" value="DAO"/>
    <property type="match status" value="1"/>
</dbReference>
<evidence type="ECO:0000256" key="1">
    <source>
        <dbReference type="ARBA" id="ARBA00004948"/>
    </source>
</evidence>
<dbReference type="InterPro" id="IPR006076">
    <property type="entry name" value="FAD-dep_OxRdtase"/>
</dbReference>
<dbReference type="GO" id="GO:0005737">
    <property type="term" value="C:cytoplasm"/>
    <property type="evidence" value="ECO:0007669"/>
    <property type="project" value="TreeGrafter"/>
</dbReference>
<evidence type="ECO:0000256" key="3">
    <source>
        <dbReference type="ARBA" id="ARBA00023002"/>
    </source>
</evidence>
<dbReference type="SUPFAM" id="SSF54373">
    <property type="entry name" value="FAD-linked reductases, C-terminal domain"/>
    <property type="match status" value="1"/>
</dbReference>
<keyword evidence="8" id="KW-1185">Reference proteome</keyword>
<keyword evidence="2" id="KW-0784">Thiamine biosynthesis</keyword>
<dbReference type="SUPFAM" id="SSF51905">
    <property type="entry name" value="FAD/NAD(P)-binding domain"/>
    <property type="match status" value="1"/>
</dbReference>
<dbReference type="EC" id="1.4.3.19" evidence="5"/>
<evidence type="ECO:0000256" key="5">
    <source>
        <dbReference type="ARBA" id="ARBA00050018"/>
    </source>
</evidence>
<dbReference type="InterPro" id="IPR012727">
    <property type="entry name" value="Gly_oxidase_ThiO"/>
</dbReference>
<evidence type="ECO:0000256" key="2">
    <source>
        <dbReference type="ARBA" id="ARBA00022977"/>
    </source>
</evidence>
<dbReference type="GO" id="GO:0043799">
    <property type="term" value="F:glycine oxidase activity"/>
    <property type="evidence" value="ECO:0007669"/>
    <property type="project" value="UniProtKB-EC"/>
</dbReference>
<comment type="catalytic activity">
    <reaction evidence="4">
        <text>glycine + O2 + H2O = glyoxylate + H2O2 + NH4(+)</text>
        <dbReference type="Rhea" id="RHEA:11532"/>
        <dbReference type="ChEBI" id="CHEBI:15377"/>
        <dbReference type="ChEBI" id="CHEBI:15379"/>
        <dbReference type="ChEBI" id="CHEBI:16240"/>
        <dbReference type="ChEBI" id="CHEBI:28938"/>
        <dbReference type="ChEBI" id="CHEBI:36655"/>
        <dbReference type="ChEBI" id="CHEBI:57305"/>
        <dbReference type="EC" id="1.4.3.19"/>
    </reaction>
</comment>
<dbReference type="NCBIfam" id="TIGR02352">
    <property type="entry name" value="thiamin_ThiO"/>
    <property type="match status" value="1"/>
</dbReference>
<name>A0A1W5ZZD2_9BACI</name>
<dbReference type="Proteomes" id="UP000192527">
    <property type="component" value="Chromosome"/>
</dbReference>
<evidence type="ECO:0000313" key="8">
    <source>
        <dbReference type="Proteomes" id="UP000192527"/>
    </source>
</evidence>
<dbReference type="RefSeq" id="WP_085031184.1">
    <property type="nucleotide sequence ID" value="NZ_CP020772.1"/>
</dbReference>
<evidence type="ECO:0000256" key="4">
    <source>
        <dbReference type="ARBA" id="ARBA00049872"/>
    </source>
</evidence>
<feature type="domain" description="FAD dependent oxidoreductase" evidence="6">
    <location>
        <begin position="8"/>
        <end position="343"/>
    </location>
</feature>
<organism evidence="7 8">
    <name type="scientific">Halobacillus mangrovi</name>
    <dbReference type="NCBI Taxonomy" id="402384"/>
    <lineage>
        <taxon>Bacteria</taxon>
        <taxon>Bacillati</taxon>
        <taxon>Bacillota</taxon>
        <taxon>Bacilli</taxon>
        <taxon>Bacillales</taxon>
        <taxon>Bacillaceae</taxon>
        <taxon>Halobacillus</taxon>
    </lineage>
</organism>
<dbReference type="UniPathway" id="UPA00060"/>
<dbReference type="STRING" id="402384.HM131_18585"/>
<accession>A0A1W5ZZD2</accession>
<proteinExistence type="predicted"/>
<dbReference type="Gene3D" id="3.30.9.10">
    <property type="entry name" value="D-Amino Acid Oxidase, subunit A, domain 2"/>
    <property type="match status" value="1"/>
</dbReference>
<dbReference type="GO" id="GO:0009229">
    <property type="term" value="P:thiamine diphosphate biosynthetic process"/>
    <property type="evidence" value="ECO:0007669"/>
    <property type="project" value="UniProtKB-UniPathway"/>
</dbReference>
<dbReference type="GO" id="GO:0050660">
    <property type="term" value="F:flavin adenine dinucleotide binding"/>
    <property type="evidence" value="ECO:0007669"/>
    <property type="project" value="InterPro"/>
</dbReference>
<dbReference type="PANTHER" id="PTHR13847">
    <property type="entry name" value="SARCOSINE DEHYDROGENASE-RELATED"/>
    <property type="match status" value="1"/>
</dbReference>
<evidence type="ECO:0000259" key="6">
    <source>
        <dbReference type="Pfam" id="PF01266"/>
    </source>
</evidence>
<comment type="pathway">
    <text evidence="1">Cofactor biosynthesis; thiamine diphosphate biosynthesis.</text>
</comment>
<gene>
    <name evidence="7" type="ORF">HM131_18585</name>
</gene>
<reference evidence="7 8" key="1">
    <citation type="submission" date="2017-04" db="EMBL/GenBank/DDBJ databases">
        <title>The whole genome sequencing and assembly of Halobacillus mangrovi strain.</title>
        <authorList>
            <person name="Lee S.-J."/>
            <person name="Park M.-K."/>
            <person name="Kim J.-Y."/>
            <person name="Lee Y.-J."/>
            <person name="Yi H."/>
            <person name="Bahn Y.-S."/>
            <person name="Kim J.F."/>
            <person name="Lee D.-W."/>
        </authorList>
    </citation>
    <scope>NUCLEOTIDE SEQUENCE [LARGE SCALE GENOMIC DNA]</scope>
    <source>
        <strain evidence="7 8">KTB 131</strain>
    </source>
</reference>
<dbReference type="InterPro" id="IPR036188">
    <property type="entry name" value="FAD/NAD-bd_sf"/>
</dbReference>
<dbReference type="KEGG" id="hmn:HM131_18585"/>
<keyword evidence="3" id="KW-0560">Oxidoreductase</keyword>